<evidence type="ECO:0000313" key="20">
    <source>
        <dbReference type="Proteomes" id="UP001217582"/>
    </source>
</evidence>
<dbReference type="GO" id="GO:0005829">
    <property type="term" value="C:cytosol"/>
    <property type="evidence" value="ECO:0007669"/>
    <property type="project" value="TreeGrafter"/>
</dbReference>
<comment type="catalytic activity">
    <reaction evidence="14">
        <text>2 5-aminolevulinate = porphobilinogen + 2 H2O + H(+)</text>
        <dbReference type="Rhea" id="RHEA:24064"/>
        <dbReference type="ChEBI" id="CHEBI:15377"/>
        <dbReference type="ChEBI" id="CHEBI:15378"/>
        <dbReference type="ChEBI" id="CHEBI:58126"/>
        <dbReference type="ChEBI" id="CHEBI:356416"/>
        <dbReference type="EC" id="4.2.1.24"/>
    </reaction>
</comment>
<accession>A0AAJ5Z0W0</accession>
<feature type="active site" description="Schiff-base intermediate with substrate" evidence="15">
    <location>
        <position position="201"/>
    </location>
</feature>
<evidence type="ECO:0000256" key="5">
    <source>
        <dbReference type="ARBA" id="ARBA00012053"/>
    </source>
</evidence>
<dbReference type="Pfam" id="PF00490">
    <property type="entry name" value="ALAD"/>
    <property type="match status" value="1"/>
</dbReference>
<feature type="binding site" evidence="17">
    <location>
        <position position="126"/>
    </location>
    <ligand>
        <name>Zn(2+)</name>
        <dbReference type="ChEBI" id="CHEBI:29105"/>
        <note>catalytic</note>
    </ligand>
</feature>
<comment type="function">
    <text evidence="12">Catalyzes an early step in the biosynthesis of tetrapyrroles. Binds two molecules of 5-aminolevulinate per subunit, each at a distinct site, and catalyzes their condensation to form porphobilinogen.</text>
</comment>
<feature type="active site" description="Schiff-base intermediate with substrate" evidence="15">
    <location>
        <position position="254"/>
    </location>
</feature>
<comment type="similarity">
    <text evidence="3 18">Belongs to the ALAD family.</text>
</comment>
<dbReference type="GO" id="GO:0006783">
    <property type="term" value="P:heme biosynthetic process"/>
    <property type="evidence" value="ECO:0007669"/>
    <property type="project" value="UniProtKB-KW"/>
</dbReference>
<dbReference type="Gene3D" id="3.20.20.70">
    <property type="entry name" value="Aldolase class I"/>
    <property type="match status" value="1"/>
</dbReference>
<dbReference type="PRINTS" id="PR00144">
    <property type="entry name" value="DALDHYDRTASE"/>
</dbReference>
<dbReference type="EMBL" id="CP119920">
    <property type="protein sequence ID" value="WFD16456.1"/>
    <property type="molecule type" value="Genomic_DNA"/>
</dbReference>
<dbReference type="InterPro" id="IPR013785">
    <property type="entry name" value="Aldolase_TIM"/>
</dbReference>
<dbReference type="PANTHER" id="PTHR11458">
    <property type="entry name" value="DELTA-AMINOLEVULINIC ACID DEHYDRATASE"/>
    <property type="match status" value="1"/>
</dbReference>
<dbReference type="GO" id="GO:0008270">
    <property type="term" value="F:zinc ion binding"/>
    <property type="evidence" value="ECO:0007669"/>
    <property type="project" value="TreeGrafter"/>
</dbReference>
<sequence length="335" mass="36535">MANPHSIILHSSIQTPLGRELQAQGATLKKSTLMYPIFLTDDPFAKEPLGSMPNQFRWGVERLGEFLGPLVERGLCSVIIFGVPTTKPKDEVGTLADDCEGPVIQGIKKIRQIFPSLYVAVDVCLCEYTSHGHCGILCPDGSINNDKSIARLSEVAVAYAKAGAHCVAPSDMMDNRIQAIHEGLKREGLAHRTSIMAYSAKFASSMYGPFREAVASAPAFGDRRCYQLPPNARGLARRAILRDVQEGADIVMVKPTMPYLDILADARELVPDYPRACYHVSGEYAILHAAASAGVGDLRAMVEESMTSMLRAGATLILTYFTPELLTWLDHPRAC</sequence>
<dbReference type="InterPro" id="IPR001731">
    <property type="entry name" value="ALAD"/>
</dbReference>
<keyword evidence="10 19" id="KW-0456">Lyase</keyword>
<dbReference type="EC" id="4.2.1.24" evidence="5"/>
<evidence type="ECO:0000256" key="9">
    <source>
        <dbReference type="ARBA" id="ARBA00023133"/>
    </source>
</evidence>
<evidence type="ECO:0000256" key="16">
    <source>
        <dbReference type="PIRSR" id="PIRSR001415-2"/>
    </source>
</evidence>
<evidence type="ECO:0000256" key="8">
    <source>
        <dbReference type="ARBA" id="ARBA00022833"/>
    </source>
</evidence>
<feature type="binding site" evidence="16">
    <location>
        <position position="223"/>
    </location>
    <ligand>
        <name>5-aminolevulinate</name>
        <dbReference type="ChEBI" id="CHEBI:356416"/>
        <label>1</label>
    </ligand>
</feature>
<evidence type="ECO:0000256" key="18">
    <source>
        <dbReference type="RuleBase" id="RU004161"/>
    </source>
</evidence>
<evidence type="ECO:0000256" key="7">
    <source>
        <dbReference type="ARBA" id="ARBA00022723"/>
    </source>
</evidence>
<dbReference type="GO" id="GO:0004655">
    <property type="term" value="F:porphobilinogen synthase activity"/>
    <property type="evidence" value="ECO:0007669"/>
    <property type="project" value="UniProtKB-EC"/>
</dbReference>
<feature type="binding site" evidence="16">
    <location>
        <position position="211"/>
    </location>
    <ligand>
        <name>5-aminolevulinate</name>
        <dbReference type="ChEBI" id="CHEBI:356416"/>
        <label>1</label>
    </ligand>
</feature>
<dbReference type="SUPFAM" id="SSF51569">
    <property type="entry name" value="Aldolase"/>
    <property type="match status" value="1"/>
</dbReference>
<comment type="pathway">
    <text evidence="2">Porphyrin-containing compound metabolism; protoporphyrin-IX biosynthesis; coproporphyrinogen-III from 5-aminolevulinate: step 1/4.</text>
</comment>
<comment type="cofactor">
    <cofactor evidence="1">
        <name>Zn(2+)</name>
        <dbReference type="ChEBI" id="CHEBI:29105"/>
    </cofactor>
</comment>
<dbReference type="AlphaFoldDB" id="A0AAJ5Z0W0"/>
<organism evidence="19 20">
    <name type="scientific">Malassezia arunalokei</name>
    <dbReference type="NCBI Taxonomy" id="1514897"/>
    <lineage>
        <taxon>Eukaryota</taxon>
        <taxon>Fungi</taxon>
        <taxon>Dikarya</taxon>
        <taxon>Basidiomycota</taxon>
        <taxon>Ustilaginomycotina</taxon>
        <taxon>Malasseziomycetes</taxon>
        <taxon>Malasseziales</taxon>
        <taxon>Malasseziaceae</taxon>
        <taxon>Malassezia</taxon>
    </lineage>
</organism>
<keyword evidence="7 17" id="KW-0479">Metal-binding</keyword>
<evidence type="ECO:0000256" key="11">
    <source>
        <dbReference type="ARBA" id="ARBA00023244"/>
    </source>
</evidence>
<evidence type="ECO:0000256" key="3">
    <source>
        <dbReference type="ARBA" id="ARBA00008055"/>
    </source>
</evidence>
<keyword evidence="20" id="KW-1185">Reference proteome</keyword>
<evidence type="ECO:0000256" key="4">
    <source>
        <dbReference type="ARBA" id="ARBA00011823"/>
    </source>
</evidence>
<evidence type="ECO:0000256" key="10">
    <source>
        <dbReference type="ARBA" id="ARBA00023239"/>
    </source>
</evidence>
<dbReference type="PIRSF" id="PIRSF001415">
    <property type="entry name" value="Porphbilin_synth"/>
    <property type="match status" value="1"/>
</dbReference>
<gene>
    <name evidence="19" type="primary">HEM2</name>
    <name evidence="19" type="ORF">MARU1_002493</name>
</gene>
<dbReference type="SMART" id="SM01004">
    <property type="entry name" value="ALAD"/>
    <property type="match status" value="1"/>
</dbReference>
<protein>
    <recommendedName>
        <fullName evidence="6">Delta-aminolevulinic acid dehydratase</fullName>
        <ecNumber evidence="5">4.2.1.24</ecNumber>
    </recommendedName>
    <alternativeName>
        <fullName evidence="13">Porphobilinogen synthase</fullName>
    </alternativeName>
</protein>
<keyword evidence="8 17" id="KW-0862">Zinc</keyword>
<dbReference type="NCBIfam" id="NF006762">
    <property type="entry name" value="PRK09283.1"/>
    <property type="match status" value="1"/>
</dbReference>
<evidence type="ECO:0000256" key="13">
    <source>
        <dbReference type="ARBA" id="ARBA00032837"/>
    </source>
</evidence>
<evidence type="ECO:0000256" key="2">
    <source>
        <dbReference type="ARBA" id="ARBA00004694"/>
    </source>
</evidence>
<feature type="binding site" evidence="17">
    <location>
        <position position="134"/>
    </location>
    <ligand>
        <name>Zn(2+)</name>
        <dbReference type="ChEBI" id="CHEBI:29105"/>
        <note>catalytic</note>
    </ligand>
</feature>
<feature type="binding site" evidence="16">
    <location>
        <position position="281"/>
    </location>
    <ligand>
        <name>5-aminolevulinate</name>
        <dbReference type="ChEBI" id="CHEBI:356416"/>
        <label>2</label>
    </ligand>
</feature>
<evidence type="ECO:0000256" key="6">
    <source>
        <dbReference type="ARBA" id="ARBA00020771"/>
    </source>
</evidence>
<evidence type="ECO:0000256" key="15">
    <source>
        <dbReference type="PIRSR" id="PIRSR001415-1"/>
    </source>
</evidence>
<feature type="binding site" evidence="17">
    <location>
        <position position="124"/>
    </location>
    <ligand>
        <name>Zn(2+)</name>
        <dbReference type="ChEBI" id="CHEBI:29105"/>
        <note>catalytic</note>
    </ligand>
</feature>
<dbReference type="PANTHER" id="PTHR11458:SF0">
    <property type="entry name" value="DELTA-AMINOLEVULINIC ACID DEHYDRATASE"/>
    <property type="match status" value="1"/>
</dbReference>
<evidence type="ECO:0000256" key="1">
    <source>
        <dbReference type="ARBA" id="ARBA00001947"/>
    </source>
</evidence>
<name>A0AAJ5Z0W0_9BASI</name>
<keyword evidence="9" id="KW-0350">Heme biosynthesis</keyword>
<evidence type="ECO:0000256" key="12">
    <source>
        <dbReference type="ARBA" id="ARBA00025628"/>
    </source>
</evidence>
<reference evidence="19 20" key="1">
    <citation type="submission" date="2023-03" db="EMBL/GenBank/DDBJ databases">
        <title>Mating type loci evolution in Malassezia.</title>
        <authorList>
            <person name="Coelho M.A."/>
        </authorList>
    </citation>
    <scope>NUCLEOTIDE SEQUENCE [LARGE SCALE GENOMIC DNA]</scope>
    <source>
        <strain evidence="19 20">CBS 13387</strain>
    </source>
</reference>
<keyword evidence="11" id="KW-0627">Porphyrin biosynthesis</keyword>
<comment type="subunit">
    <text evidence="4">Homooctamer.</text>
</comment>
<proteinExistence type="inferred from homology"/>
<dbReference type="FunFam" id="3.20.20.70:FF:000048">
    <property type="entry name" value="Delta-aminolevulinic acid dehydratase"/>
    <property type="match status" value="1"/>
</dbReference>
<evidence type="ECO:0000256" key="17">
    <source>
        <dbReference type="PIRSR" id="PIRSR001415-3"/>
    </source>
</evidence>
<dbReference type="Proteomes" id="UP001217582">
    <property type="component" value="Chromosome 5"/>
</dbReference>
<evidence type="ECO:0000256" key="14">
    <source>
        <dbReference type="ARBA" id="ARBA00047651"/>
    </source>
</evidence>
<evidence type="ECO:0000313" key="19">
    <source>
        <dbReference type="EMBL" id="WFD16456.1"/>
    </source>
</evidence>
<feature type="binding site" evidence="16">
    <location>
        <position position="320"/>
    </location>
    <ligand>
        <name>5-aminolevulinate</name>
        <dbReference type="ChEBI" id="CHEBI:356416"/>
        <label>2</label>
    </ligand>
</feature>